<reference evidence="3" key="1">
    <citation type="submission" date="2018-05" db="EMBL/GenBank/DDBJ databases">
        <authorList>
            <person name="Lanie J.A."/>
            <person name="Ng W.-L."/>
            <person name="Kazmierczak K.M."/>
            <person name="Andrzejewski T.M."/>
            <person name="Davidsen T.M."/>
            <person name="Wayne K.J."/>
            <person name="Tettelin H."/>
            <person name="Glass J.I."/>
            <person name="Rusch D."/>
            <person name="Podicherti R."/>
            <person name="Tsui H.-C.T."/>
            <person name="Winkler M.E."/>
        </authorList>
    </citation>
    <scope>NUCLEOTIDE SEQUENCE</scope>
</reference>
<evidence type="ECO:0000256" key="1">
    <source>
        <dbReference type="ARBA" id="ARBA00022729"/>
    </source>
</evidence>
<protein>
    <recommendedName>
        <fullName evidence="2">Leucine-binding protein domain-containing protein</fullName>
    </recommendedName>
</protein>
<dbReference type="EMBL" id="UINC01175507">
    <property type="protein sequence ID" value="SVD82163.1"/>
    <property type="molecule type" value="Genomic_DNA"/>
</dbReference>
<sequence>MDLNAMKTMAQELSRQGMGDVVLYHPNTYNHPFVAEAGDLFDGDFVTPQFMPFEADADNAMQEAFIDTMTELGRDLSELAMIGWINADAAYTAVLSAGPVFDQKSAIDALNSRTDYDAGGLIVPIDWSRQHVPPVEGDAANDYALECFAPVRMSGGALETVADPATPWFCWDNTTLDWAEPTQTVFGG</sequence>
<organism evidence="3">
    <name type="scientific">marine metagenome</name>
    <dbReference type="NCBI Taxonomy" id="408172"/>
    <lineage>
        <taxon>unclassified sequences</taxon>
        <taxon>metagenomes</taxon>
        <taxon>ecological metagenomes</taxon>
    </lineage>
</organism>
<dbReference type="Pfam" id="PF13458">
    <property type="entry name" value="Peripla_BP_6"/>
    <property type="match status" value="1"/>
</dbReference>
<proteinExistence type="predicted"/>
<dbReference type="Gene3D" id="3.40.50.2300">
    <property type="match status" value="2"/>
</dbReference>
<dbReference type="InterPro" id="IPR028082">
    <property type="entry name" value="Peripla_BP_I"/>
</dbReference>
<name>A0A382YFV3_9ZZZZ</name>
<accession>A0A382YFV3</accession>
<evidence type="ECO:0000259" key="2">
    <source>
        <dbReference type="Pfam" id="PF13458"/>
    </source>
</evidence>
<keyword evidence="1" id="KW-0732">Signal</keyword>
<gene>
    <name evidence="3" type="ORF">METZ01_LOCUS435017</name>
</gene>
<dbReference type="SUPFAM" id="SSF53822">
    <property type="entry name" value="Periplasmic binding protein-like I"/>
    <property type="match status" value="1"/>
</dbReference>
<evidence type="ECO:0000313" key="3">
    <source>
        <dbReference type="EMBL" id="SVD82163.1"/>
    </source>
</evidence>
<dbReference type="AlphaFoldDB" id="A0A382YFV3"/>
<dbReference type="InterPro" id="IPR028081">
    <property type="entry name" value="Leu-bd"/>
</dbReference>
<feature type="domain" description="Leucine-binding protein" evidence="2">
    <location>
        <begin position="10"/>
        <end position="131"/>
    </location>
</feature>